<reference evidence="3" key="2">
    <citation type="journal article" date="2021" name="PeerJ">
        <title>Extensive microbial diversity within the chicken gut microbiome revealed by metagenomics and culture.</title>
        <authorList>
            <person name="Gilroy R."/>
            <person name="Ravi A."/>
            <person name="Getino M."/>
            <person name="Pursley I."/>
            <person name="Horton D.L."/>
            <person name="Alikhan N.F."/>
            <person name="Baker D."/>
            <person name="Gharbi K."/>
            <person name="Hall N."/>
            <person name="Watson M."/>
            <person name="Adriaenssens E.M."/>
            <person name="Foster-Nyarko E."/>
            <person name="Jarju S."/>
            <person name="Secka A."/>
            <person name="Antonio M."/>
            <person name="Oren A."/>
            <person name="Chaudhuri R.R."/>
            <person name="La Ragione R."/>
            <person name="Hildebrand F."/>
            <person name="Pallen M.J."/>
        </authorList>
    </citation>
    <scope>NUCLEOTIDE SEQUENCE</scope>
    <source>
        <strain evidence="3">CHK158-818</strain>
    </source>
</reference>
<dbReference type="Proteomes" id="UP000824112">
    <property type="component" value="Unassembled WGS sequence"/>
</dbReference>
<sequence>MKKVSLLCVAVMVALSAFAKAPESNKLTKKEKRAGWELIFDGKTFNGWSGFNRSDIPGVWTIEDESIKVNAASDAKRRDGGDIYFTRKYKNFELSFSWKVSKGANSGVFYLGRIIPNVAFFCTAPEYQILDNANHPDANFGKDGNRRSASLYDMKPAVPQNAKPYDQWNTGKIVVKDGKVTHYQNGKKVVEFTLMDDSWDALVEDSKFKGVQEMHDVGKEAGYISLQDHGNDVWFKDIKVRNLDK</sequence>
<dbReference type="Gene3D" id="2.60.120.560">
    <property type="entry name" value="Exo-inulinase, domain 1"/>
    <property type="match status" value="1"/>
</dbReference>
<evidence type="ECO:0000259" key="2">
    <source>
        <dbReference type="Pfam" id="PF06439"/>
    </source>
</evidence>
<protein>
    <submittedName>
        <fullName evidence="3">DUF1080 domain-containing protein</fullName>
    </submittedName>
</protein>
<evidence type="ECO:0000256" key="1">
    <source>
        <dbReference type="SAM" id="SignalP"/>
    </source>
</evidence>
<dbReference type="AlphaFoldDB" id="A0A9D1SE07"/>
<organism evidence="3 4">
    <name type="scientific">Candidatus Gallibacteroides avistercoris</name>
    <dbReference type="NCBI Taxonomy" id="2840833"/>
    <lineage>
        <taxon>Bacteria</taxon>
        <taxon>Pseudomonadati</taxon>
        <taxon>Bacteroidota</taxon>
        <taxon>Bacteroidia</taxon>
        <taxon>Bacteroidales</taxon>
        <taxon>Bacteroidaceae</taxon>
        <taxon>Bacteroidaceae incertae sedis</taxon>
        <taxon>Candidatus Gallibacteroides</taxon>
    </lineage>
</organism>
<feature type="domain" description="3-keto-alpha-glucoside-1,2-lyase/3-keto-2-hydroxy-glucal hydratase" evidence="2">
    <location>
        <begin position="35"/>
        <end position="241"/>
    </location>
</feature>
<evidence type="ECO:0000313" key="4">
    <source>
        <dbReference type="Proteomes" id="UP000824112"/>
    </source>
</evidence>
<keyword evidence="1" id="KW-0732">Signal</keyword>
<gene>
    <name evidence="3" type="ORF">IAB03_10165</name>
</gene>
<name>A0A9D1SE07_9BACT</name>
<reference evidence="3" key="1">
    <citation type="submission" date="2020-10" db="EMBL/GenBank/DDBJ databases">
        <authorList>
            <person name="Gilroy R."/>
        </authorList>
    </citation>
    <scope>NUCLEOTIDE SEQUENCE</scope>
    <source>
        <strain evidence="3">CHK158-818</strain>
    </source>
</reference>
<dbReference type="GO" id="GO:0016787">
    <property type="term" value="F:hydrolase activity"/>
    <property type="evidence" value="ECO:0007669"/>
    <property type="project" value="InterPro"/>
</dbReference>
<evidence type="ECO:0000313" key="3">
    <source>
        <dbReference type="EMBL" id="HIU56153.1"/>
    </source>
</evidence>
<feature type="chain" id="PRO_5038362382" evidence="1">
    <location>
        <begin position="20"/>
        <end position="245"/>
    </location>
</feature>
<proteinExistence type="predicted"/>
<dbReference type="InterPro" id="IPR010496">
    <property type="entry name" value="AL/BT2_dom"/>
</dbReference>
<dbReference type="Pfam" id="PF06439">
    <property type="entry name" value="3keto-disac_hyd"/>
    <property type="match status" value="1"/>
</dbReference>
<accession>A0A9D1SE07</accession>
<comment type="caution">
    <text evidence="3">The sequence shown here is derived from an EMBL/GenBank/DDBJ whole genome shotgun (WGS) entry which is preliminary data.</text>
</comment>
<feature type="signal peptide" evidence="1">
    <location>
        <begin position="1"/>
        <end position="19"/>
    </location>
</feature>
<dbReference type="EMBL" id="DVNA01000234">
    <property type="protein sequence ID" value="HIU56153.1"/>
    <property type="molecule type" value="Genomic_DNA"/>
</dbReference>